<keyword evidence="5" id="KW-1185">Reference proteome</keyword>
<feature type="compositionally biased region" description="Low complexity" evidence="1">
    <location>
        <begin position="206"/>
        <end position="233"/>
    </location>
</feature>
<proteinExistence type="predicted"/>
<dbReference type="PANTHER" id="PTHR21666">
    <property type="entry name" value="PEPTIDASE-RELATED"/>
    <property type="match status" value="1"/>
</dbReference>
<feature type="signal peptide" evidence="2">
    <location>
        <begin position="1"/>
        <end position="23"/>
    </location>
</feature>
<organism evidence="4 5">
    <name type="scientific">Dactylosporangium darangshiense</name>
    <dbReference type="NCBI Taxonomy" id="579108"/>
    <lineage>
        <taxon>Bacteria</taxon>
        <taxon>Bacillati</taxon>
        <taxon>Actinomycetota</taxon>
        <taxon>Actinomycetes</taxon>
        <taxon>Micromonosporales</taxon>
        <taxon>Micromonosporaceae</taxon>
        <taxon>Dactylosporangium</taxon>
    </lineage>
</organism>
<feature type="region of interest" description="Disordered" evidence="1">
    <location>
        <begin position="197"/>
        <end position="241"/>
    </location>
</feature>
<evidence type="ECO:0000313" key="5">
    <source>
        <dbReference type="Proteomes" id="UP001500620"/>
    </source>
</evidence>
<dbReference type="RefSeq" id="WP_345123311.1">
    <property type="nucleotide sequence ID" value="NZ_BAABAT010000003.1"/>
</dbReference>
<dbReference type="SUPFAM" id="SSF51261">
    <property type="entry name" value="Duplicated hybrid motif"/>
    <property type="match status" value="1"/>
</dbReference>
<dbReference type="InterPro" id="IPR011055">
    <property type="entry name" value="Dup_hybrid_motif"/>
</dbReference>
<keyword evidence="2" id="KW-0732">Signal</keyword>
<evidence type="ECO:0000256" key="2">
    <source>
        <dbReference type="SAM" id="SignalP"/>
    </source>
</evidence>
<feature type="chain" id="PRO_5046375561" description="M23ase beta-sheet core domain-containing protein" evidence="2">
    <location>
        <begin position="24"/>
        <end position="386"/>
    </location>
</feature>
<reference evidence="5" key="1">
    <citation type="journal article" date="2019" name="Int. J. Syst. Evol. Microbiol.">
        <title>The Global Catalogue of Microorganisms (GCM) 10K type strain sequencing project: providing services to taxonomists for standard genome sequencing and annotation.</title>
        <authorList>
            <consortium name="The Broad Institute Genomics Platform"/>
            <consortium name="The Broad Institute Genome Sequencing Center for Infectious Disease"/>
            <person name="Wu L."/>
            <person name="Ma J."/>
        </authorList>
    </citation>
    <scope>NUCLEOTIDE SEQUENCE [LARGE SCALE GENOMIC DNA]</scope>
    <source>
        <strain evidence="5">JCM 17441</strain>
    </source>
</reference>
<dbReference type="Gene3D" id="2.70.70.10">
    <property type="entry name" value="Glucose Permease (Domain IIA)"/>
    <property type="match status" value="1"/>
</dbReference>
<dbReference type="InterPro" id="IPR016047">
    <property type="entry name" value="M23ase_b-sheet_dom"/>
</dbReference>
<sequence length="386" mass="38903">MRKTLFVVAGFLAALVPPVSAHAAATATVVSPGRPLNVRAGAAAWTTSLRTLPDGAAVTIECQVKGQLIDQGPVRVTDRWDRLGDGTYVSDAWVRRAQGVPLPQCAPATAQAAHATPATAGAVASGSIPLKTRGGPGRTGALLGALPNGTALSITCQQRGERIAGTMRTTDQWDRLDSGAFVSDAYVNRGATPPACATTPAPPGAPAATSAAPAAPAAATSAPPAAPAAAPGTEAGRWVSPLPGFRARPGFRTATNPNHVGVDIMSFVGTPIRAAAAGTVVEVVCNIEAGHSCDQTGSASVGGCGWYVKIQHAGGISTMYCHMVRRGTVQPGQSVAAGQIIGYVGSSGNSSAPHLHFEVHVNTPPTTPGNAIDPLPFMRAHGAPIG</sequence>
<feature type="domain" description="M23ase beta-sheet core" evidence="3">
    <location>
        <begin position="258"/>
        <end position="367"/>
    </location>
</feature>
<evidence type="ECO:0000259" key="3">
    <source>
        <dbReference type="Pfam" id="PF01551"/>
    </source>
</evidence>
<dbReference type="PANTHER" id="PTHR21666:SF270">
    <property type="entry name" value="MUREIN HYDROLASE ACTIVATOR ENVC"/>
    <property type="match status" value="1"/>
</dbReference>
<dbReference type="InterPro" id="IPR050570">
    <property type="entry name" value="Cell_wall_metabolism_enzyme"/>
</dbReference>
<comment type="caution">
    <text evidence="4">The sequence shown here is derived from an EMBL/GenBank/DDBJ whole genome shotgun (WGS) entry which is preliminary data.</text>
</comment>
<evidence type="ECO:0000313" key="4">
    <source>
        <dbReference type="EMBL" id="GAA4246602.1"/>
    </source>
</evidence>
<evidence type="ECO:0000256" key="1">
    <source>
        <dbReference type="SAM" id="MobiDB-lite"/>
    </source>
</evidence>
<gene>
    <name evidence="4" type="ORF">GCM10022255_018530</name>
</gene>
<dbReference type="Pfam" id="PF01551">
    <property type="entry name" value="Peptidase_M23"/>
    <property type="match status" value="1"/>
</dbReference>
<dbReference type="EMBL" id="BAABAT010000003">
    <property type="protein sequence ID" value="GAA4246602.1"/>
    <property type="molecule type" value="Genomic_DNA"/>
</dbReference>
<accession>A0ABP8D3M1</accession>
<dbReference type="Proteomes" id="UP001500620">
    <property type="component" value="Unassembled WGS sequence"/>
</dbReference>
<dbReference type="CDD" id="cd12797">
    <property type="entry name" value="M23_peptidase"/>
    <property type="match status" value="1"/>
</dbReference>
<name>A0ABP8D3M1_9ACTN</name>
<protein>
    <recommendedName>
        <fullName evidence="3">M23ase beta-sheet core domain-containing protein</fullName>
    </recommendedName>
</protein>